<feature type="chain" id="PRO_5040332445" evidence="1">
    <location>
        <begin position="18"/>
        <end position="379"/>
    </location>
</feature>
<sequence length="379" mass="42245">MLKTFLFFLYFCGSVQSTVVTLKSLATTSLNISTSQWIYLIKNSDSVDDYKKVSGTSGTDAITLDNLIESYPITFDGEINVKTFSAKLTTTTPCTTCETLTGLVYYTDPPNEGEPVVKKYIIAPTWTENQYNSNADAMFAFFPYANTSQFFVKFEDFKYPLYSTIQFYLDDKFTQLAFDVTEKSTNISSPNPTLIFPLSQIFIKTTGPGVYFNASLISEIPVNLTASAGSFIMTNMYPNEIETSQNFTVPILSGDYLDIELTLQRDDDTENANNTVIINTKRTDLSFDQNSKIRISLDPLETQFYVQTPRPMYMKYTIGNFTQEEGSTTTTTTVAPNNGSSTTTTTVLPTTSTVEVTTKIAGKIEGIISSFMIILIMIL</sequence>
<keyword evidence="3" id="KW-1185">Reference proteome</keyword>
<dbReference type="EMBL" id="CANHGI010000004">
    <property type="protein sequence ID" value="CAI5447831.1"/>
    <property type="molecule type" value="Genomic_DNA"/>
</dbReference>
<feature type="signal peptide" evidence="1">
    <location>
        <begin position="1"/>
        <end position="17"/>
    </location>
</feature>
<protein>
    <submittedName>
        <fullName evidence="2">Uncharacterized protein</fullName>
    </submittedName>
</protein>
<evidence type="ECO:0000313" key="2">
    <source>
        <dbReference type="EMBL" id="CAI5447831.1"/>
    </source>
</evidence>
<comment type="caution">
    <text evidence="2">The sequence shown here is derived from an EMBL/GenBank/DDBJ whole genome shotgun (WGS) entry which is preliminary data.</text>
</comment>
<accession>A0A9P1IMM1</accession>
<keyword evidence="1" id="KW-0732">Signal</keyword>
<name>A0A9P1IMM1_9PELO</name>
<dbReference type="Proteomes" id="UP001152747">
    <property type="component" value="Unassembled WGS sequence"/>
</dbReference>
<dbReference type="AlphaFoldDB" id="A0A9P1IMM1"/>
<organism evidence="2 3">
    <name type="scientific">Caenorhabditis angaria</name>
    <dbReference type="NCBI Taxonomy" id="860376"/>
    <lineage>
        <taxon>Eukaryota</taxon>
        <taxon>Metazoa</taxon>
        <taxon>Ecdysozoa</taxon>
        <taxon>Nematoda</taxon>
        <taxon>Chromadorea</taxon>
        <taxon>Rhabditida</taxon>
        <taxon>Rhabditina</taxon>
        <taxon>Rhabditomorpha</taxon>
        <taxon>Rhabditoidea</taxon>
        <taxon>Rhabditidae</taxon>
        <taxon>Peloderinae</taxon>
        <taxon>Caenorhabditis</taxon>
    </lineage>
</organism>
<reference evidence="2" key="1">
    <citation type="submission" date="2022-11" db="EMBL/GenBank/DDBJ databases">
        <authorList>
            <person name="Kikuchi T."/>
        </authorList>
    </citation>
    <scope>NUCLEOTIDE SEQUENCE</scope>
    <source>
        <strain evidence="2">PS1010</strain>
    </source>
</reference>
<evidence type="ECO:0000313" key="3">
    <source>
        <dbReference type="Proteomes" id="UP001152747"/>
    </source>
</evidence>
<proteinExistence type="predicted"/>
<gene>
    <name evidence="2" type="ORF">CAMP_LOCUS10468</name>
</gene>
<evidence type="ECO:0000256" key="1">
    <source>
        <dbReference type="SAM" id="SignalP"/>
    </source>
</evidence>